<evidence type="ECO:0000313" key="3">
    <source>
        <dbReference type="EMBL" id="CAE0610691.1"/>
    </source>
</evidence>
<dbReference type="Gene3D" id="3.30.1370.160">
    <property type="match status" value="1"/>
</dbReference>
<keyword evidence="1" id="KW-0694">RNA-binding</keyword>
<dbReference type="InterPro" id="IPR036986">
    <property type="entry name" value="S4_RNA-bd_sf"/>
</dbReference>
<dbReference type="InterPro" id="IPR012677">
    <property type="entry name" value="Nucleotide-bd_a/b_plait_sf"/>
</dbReference>
<dbReference type="AlphaFoldDB" id="A0A7S3UEU9"/>
<dbReference type="InterPro" id="IPR002942">
    <property type="entry name" value="S4_RNA-bd"/>
</dbReference>
<accession>A0A7S3UEU9</accession>
<name>A0A7S3UEU9_9CHLO</name>
<dbReference type="GO" id="GO:0003723">
    <property type="term" value="F:RNA binding"/>
    <property type="evidence" value="ECO:0007669"/>
    <property type="project" value="UniProtKB-KW"/>
</dbReference>
<gene>
    <name evidence="3" type="ORF">PSAL00342_LOCUS4526</name>
</gene>
<evidence type="ECO:0000259" key="2">
    <source>
        <dbReference type="SMART" id="SM00363"/>
    </source>
</evidence>
<dbReference type="PANTHER" id="PTHR13633">
    <property type="entry name" value="MITOCHONDRIAL TRANSCRIPTION RESCUE FACTOR 1"/>
    <property type="match status" value="1"/>
</dbReference>
<sequence>MATWNVVTRPSKRCKNIHPHGRRRKACLVTSRHVHGSEEARKAVQKGWEAAERAMAKRIVYAGDFLTPPRAKLAKEWIEKRSQADVWFCGGHVHAERKRLIVGHPSKFPRHQDERAKDRFVQEYVGAVRARGDLKKLKNPHRSALGSVLGTGLDRNKVGDVWVHPEQQQVDVVVAATLLTYLCNHLKRIGRVEVQVEPIPLDLLEIPEPVVELKQSVEASTRIDAIASTAFQMSRSKATEMVKNGDVRVNWEAVEKGMTKLVAGDVISIAGQGRAHLVDVEPTSKGKYFITVERYL</sequence>
<dbReference type="SUPFAM" id="SSF55174">
    <property type="entry name" value="Alpha-L RNA-binding motif"/>
    <property type="match status" value="1"/>
</dbReference>
<dbReference type="EMBL" id="HBIS01005005">
    <property type="protein sequence ID" value="CAE0610691.1"/>
    <property type="molecule type" value="Transcribed_RNA"/>
</dbReference>
<dbReference type="PANTHER" id="PTHR13633:SF3">
    <property type="entry name" value="MITOCHONDRIAL TRANSCRIPTION RESCUE FACTOR 1"/>
    <property type="match status" value="1"/>
</dbReference>
<dbReference type="Gene3D" id="3.30.70.330">
    <property type="match status" value="1"/>
</dbReference>
<feature type="domain" description="RNA-binding S4" evidence="2">
    <location>
        <begin position="221"/>
        <end position="278"/>
    </location>
</feature>
<dbReference type="SMART" id="SM00363">
    <property type="entry name" value="S4"/>
    <property type="match status" value="1"/>
</dbReference>
<protein>
    <recommendedName>
        <fullName evidence="2">RNA-binding S4 domain-containing protein</fullName>
    </recommendedName>
</protein>
<dbReference type="Pfam" id="PF17774">
    <property type="entry name" value="YlmH_RBD"/>
    <property type="match status" value="1"/>
</dbReference>
<reference evidence="3" key="1">
    <citation type="submission" date="2021-01" db="EMBL/GenBank/DDBJ databases">
        <authorList>
            <person name="Corre E."/>
            <person name="Pelletier E."/>
            <person name="Niang G."/>
            <person name="Scheremetjew M."/>
            <person name="Finn R."/>
            <person name="Kale V."/>
            <person name="Holt S."/>
            <person name="Cochrane G."/>
            <person name="Meng A."/>
            <person name="Brown T."/>
            <person name="Cohen L."/>
        </authorList>
    </citation>
    <scope>NUCLEOTIDE SEQUENCE</scope>
    <source>
        <strain evidence="3">CCMP1897</strain>
    </source>
</reference>
<dbReference type="InterPro" id="IPR040591">
    <property type="entry name" value="RqcP2_RBD"/>
</dbReference>
<dbReference type="Gene3D" id="3.10.290.10">
    <property type="entry name" value="RNA-binding S4 domain"/>
    <property type="match status" value="1"/>
</dbReference>
<organism evidence="3">
    <name type="scientific">Picocystis salinarum</name>
    <dbReference type="NCBI Taxonomy" id="88271"/>
    <lineage>
        <taxon>Eukaryota</taxon>
        <taxon>Viridiplantae</taxon>
        <taxon>Chlorophyta</taxon>
        <taxon>Picocystophyceae</taxon>
        <taxon>Picocystales</taxon>
        <taxon>Picocystaceae</taxon>
        <taxon>Picocystis</taxon>
    </lineage>
</organism>
<dbReference type="PROSITE" id="PS50889">
    <property type="entry name" value="S4"/>
    <property type="match status" value="1"/>
</dbReference>
<proteinExistence type="predicted"/>
<evidence type="ECO:0000256" key="1">
    <source>
        <dbReference type="PROSITE-ProRule" id="PRU00182"/>
    </source>
</evidence>
<dbReference type="CDD" id="cd00165">
    <property type="entry name" value="S4"/>
    <property type="match status" value="1"/>
</dbReference>